<organism evidence="2 3">
    <name type="scientific">Vibrio gazogenes DSM 21264 = NBRC 103151</name>
    <dbReference type="NCBI Taxonomy" id="1123492"/>
    <lineage>
        <taxon>Bacteria</taxon>
        <taxon>Pseudomonadati</taxon>
        <taxon>Pseudomonadota</taxon>
        <taxon>Gammaproteobacteria</taxon>
        <taxon>Vibrionales</taxon>
        <taxon>Vibrionaceae</taxon>
        <taxon>Vibrio</taxon>
    </lineage>
</organism>
<name>A0A1M5CBB8_VIBGA</name>
<evidence type="ECO:0000313" key="3">
    <source>
        <dbReference type="Proteomes" id="UP000184159"/>
    </source>
</evidence>
<dbReference type="RefSeq" id="WP_072959907.1">
    <property type="nucleotide sequence ID" value="NZ_FQUH01000011.1"/>
</dbReference>
<dbReference type="Pfam" id="PF01575">
    <property type="entry name" value="MaoC_dehydratas"/>
    <property type="match status" value="1"/>
</dbReference>
<accession>A0A1M5CBB8</accession>
<reference evidence="3" key="1">
    <citation type="submission" date="2016-11" db="EMBL/GenBank/DDBJ databases">
        <authorList>
            <person name="Varghese N."/>
            <person name="Submissions S."/>
        </authorList>
    </citation>
    <scope>NUCLEOTIDE SEQUENCE [LARGE SCALE GENOMIC DNA]</scope>
    <source>
        <strain evidence="3">DSM 21264</strain>
    </source>
</reference>
<gene>
    <name evidence="2" type="ORF">SAMN02745781_02525</name>
</gene>
<dbReference type="AlphaFoldDB" id="A0A1M5CBB8"/>
<dbReference type="CDD" id="cd03450">
    <property type="entry name" value="NodN"/>
    <property type="match status" value="1"/>
</dbReference>
<dbReference type="PANTHER" id="PTHR42993">
    <property type="entry name" value="MAOC-LIKE DEHYDRATASE DOMAIN-CONTAINING PROTEIN"/>
    <property type="match status" value="1"/>
</dbReference>
<dbReference type="InterPro" id="IPR029069">
    <property type="entry name" value="HotDog_dom_sf"/>
</dbReference>
<dbReference type="InterPro" id="IPR039375">
    <property type="entry name" value="NodN-like"/>
</dbReference>
<dbReference type="Gene3D" id="3.10.129.10">
    <property type="entry name" value="Hotdog Thioesterase"/>
    <property type="match status" value="1"/>
</dbReference>
<dbReference type="Proteomes" id="UP000184159">
    <property type="component" value="Unassembled WGS sequence"/>
</dbReference>
<sequence length="242" mass="27708">MKVVELFKQRGEILSKQHAELMQKMPPAMREYWEELLTKTNNFHLFSWIRDFHQPAVNEEVSLPNDADNVALKRESATFTQESLKLTPEAQALYEELREKIGEVIHVGDWLNIDQSRIDQFGSVTEDTQWIHTDPERASVESPFKTTIAHGFLTLALLPKLTDSVNPEVPLFPTAKMVVNVGLNQVRFPYPVKSGDRVRAKSILTKVTPVRKGLEIEREIRVEIDGIRRPGCIVVSVIQLHF</sequence>
<proteinExistence type="predicted"/>
<dbReference type="EMBL" id="FQUH01000011">
    <property type="protein sequence ID" value="SHF52001.1"/>
    <property type="molecule type" value="Genomic_DNA"/>
</dbReference>
<dbReference type="SUPFAM" id="SSF54637">
    <property type="entry name" value="Thioesterase/thiol ester dehydrase-isomerase"/>
    <property type="match status" value="1"/>
</dbReference>
<dbReference type="PANTHER" id="PTHR42993:SF1">
    <property type="entry name" value="MAOC-LIKE DEHYDRATASE DOMAIN-CONTAINING PROTEIN"/>
    <property type="match status" value="1"/>
</dbReference>
<keyword evidence="3" id="KW-1185">Reference proteome</keyword>
<dbReference type="InterPro" id="IPR002539">
    <property type="entry name" value="MaoC-like_dom"/>
</dbReference>
<evidence type="ECO:0000313" key="2">
    <source>
        <dbReference type="EMBL" id="SHF52001.1"/>
    </source>
</evidence>
<protein>
    <submittedName>
        <fullName evidence="2">Acyl dehydratase</fullName>
    </submittedName>
</protein>
<evidence type="ECO:0000259" key="1">
    <source>
        <dbReference type="Pfam" id="PF01575"/>
    </source>
</evidence>
<feature type="domain" description="MaoC-like" evidence="1">
    <location>
        <begin position="100"/>
        <end position="215"/>
    </location>
</feature>